<proteinExistence type="inferred from homology"/>
<feature type="domain" description="MULE transposase" evidence="3">
    <location>
        <begin position="172"/>
        <end position="265"/>
    </location>
</feature>
<keyword evidence="1" id="KW-0479">Metal-binding</keyword>
<comment type="similarity">
    <text evidence="1">Belongs to the FHY3/FAR1 family.</text>
</comment>
<dbReference type="InterPro" id="IPR004330">
    <property type="entry name" value="FAR1_DNA_bnd_dom"/>
</dbReference>
<dbReference type="Pfam" id="PF03101">
    <property type="entry name" value="FAR1"/>
    <property type="match status" value="1"/>
</dbReference>
<comment type="caution">
    <text evidence="4">The sequence shown here is derived from an EMBL/GenBank/DDBJ whole genome shotgun (WGS) entry which is preliminary data.</text>
</comment>
<comment type="function">
    <text evidence="1">Putative transcription activator involved in regulating light control of development.</text>
</comment>
<dbReference type="OrthoDB" id="682959at2759"/>
<dbReference type="EMBL" id="JACEFO010002197">
    <property type="protein sequence ID" value="KAF8674318.1"/>
    <property type="molecule type" value="Genomic_DNA"/>
</dbReference>
<evidence type="ECO:0000313" key="4">
    <source>
        <dbReference type="EMBL" id="KAF8674318.1"/>
    </source>
</evidence>
<reference evidence="4" key="1">
    <citation type="submission" date="2020-07" db="EMBL/GenBank/DDBJ databases">
        <title>Genome sequence and genetic diversity analysis of an under-domesticated orphan crop, white fonio (Digitaria exilis).</title>
        <authorList>
            <person name="Bennetzen J.L."/>
            <person name="Chen S."/>
            <person name="Ma X."/>
            <person name="Wang X."/>
            <person name="Yssel A.E.J."/>
            <person name="Chaluvadi S.R."/>
            <person name="Johnson M."/>
            <person name="Gangashetty P."/>
            <person name="Hamidou F."/>
            <person name="Sanogo M.D."/>
            <person name="Zwaenepoel A."/>
            <person name="Wallace J."/>
            <person name="Van De Peer Y."/>
            <person name="Van Deynze A."/>
        </authorList>
    </citation>
    <scope>NUCLEOTIDE SEQUENCE</scope>
    <source>
        <tissue evidence="4">Leaves</tissue>
    </source>
</reference>
<evidence type="ECO:0000259" key="2">
    <source>
        <dbReference type="Pfam" id="PF03101"/>
    </source>
</evidence>
<dbReference type="AlphaFoldDB" id="A0A835AXZ5"/>
<keyword evidence="1" id="KW-0862">Zinc</keyword>
<dbReference type="Proteomes" id="UP000636709">
    <property type="component" value="Unassembled WGS sequence"/>
</dbReference>
<organism evidence="4 5">
    <name type="scientific">Digitaria exilis</name>
    <dbReference type="NCBI Taxonomy" id="1010633"/>
    <lineage>
        <taxon>Eukaryota</taxon>
        <taxon>Viridiplantae</taxon>
        <taxon>Streptophyta</taxon>
        <taxon>Embryophyta</taxon>
        <taxon>Tracheophyta</taxon>
        <taxon>Spermatophyta</taxon>
        <taxon>Magnoliopsida</taxon>
        <taxon>Liliopsida</taxon>
        <taxon>Poales</taxon>
        <taxon>Poaceae</taxon>
        <taxon>PACMAD clade</taxon>
        <taxon>Panicoideae</taxon>
        <taxon>Panicodae</taxon>
        <taxon>Paniceae</taxon>
        <taxon>Anthephorinae</taxon>
        <taxon>Digitaria</taxon>
    </lineage>
</organism>
<keyword evidence="1" id="KW-0863">Zinc-finger</keyword>
<dbReference type="PANTHER" id="PTHR31669:SF168">
    <property type="entry name" value="PROTEIN FAR1-RELATED SEQUENCE"/>
    <property type="match status" value="1"/>
</dbReference>
<dbReference type="InterPro" id="IPR031052">
    <property type="entry name" value="FHY3/FAR1"/>
</dbReference>
<evidence type="ECO:0000256" key="1">
    <source>
        <dbReference type="RuleBase" id="RU367018"/>
    </source>
</evidence>
<dbReference type="GO" id="GO:0006355">
    <property type="term" value="P:regulation of DNA-templated transcription"/>
    <property type="evidence" value="ECO:0007669"/>
    <property type="project" value="UniProtKB-UniRule"/>
</dbReference>
<accession>A0A835AXZ5</accession>
<sequence length="339" mass="39136">MTVQDIVCSCEGHARNPNSASIRTGCRAKIRLLRRSDHSWYIARVEDTHNHALTEDCGETKQWGSHGELDPMTKHLITKLKENNVSLGKICNILELTDTTVRKQSVRSMCASMSQQSMRDDIGKTIRLLTDMKRQDPGLEVRFQMDSNGTLESMLWCTGKNRFDYSLFGDAITFDTTYRTNLYNLPFGLFVGIKNHFQSIIFGDVLLTTEKTADFEWAFETFLDIMGGGGAPKTILTDQCAAMAKALKTTMPKTRHRWCRWHVLKDAKSYLGILYSKHSKFKKEFNSLVTFQTDTISFERRWKQLVKTYQLGKNTYLQRLYKYRERWAKPYFMGVFCGG</sequence>
<keyword evidence="1" id="KW-0539">Nucleus</keyword>
<dbReference type="Pfam" id="PF10551">
    <property type="entry name" value="MULE"/>
    <property type="match status" value="1"/>
</dbReference>
<name>A0A835AXZ5_9POAL</name>
<dbReference type="GO" id="GO:0008270">
    <property type="term" value="F:zinc ion binding"/>
    <property type="evidence" value="ECO:0007669"/>
    <property type="project" value="UniProtKB-UniRule"/>
</dbReference>
<dbReference type="GO" id="GO:0005634">
    <property type="term" value="C:nucleus"/>
    <property type="evidence" value="ECO:0007669"/>
    <property type="project" value="UniProtKB-SubCell"/>
</dbReference>
<evidence type="ECO:0000259" key="3">
    <source>
        <dbReference type="Pfam" id="PF10551"/>
    </source>
</evidence>
<gene>
    <name evidence="4" type="ORF">HU200_048147</name>
</gene>
<dbReference type="PANTHER" id="PTHR31669">
    <property type="entry name" value="PROTEIN FAR1-RELATED SEQUENCE 10-RELATED"/>
    <property type="match status" value="1"/>
</dbReference>
<protein>
    <recommendedName>
        <fullName evidence="1">Protein FAR1-RELATED SEQUENCE</fullName>
    </recommendedName>
</protein>
<evidence type="ECO:0000313" key="5">
    <source>
        <dbReference type="Proteomes" id="UP000636709"/>
    </source>
</evidence>
<keyword evidence="5" id="KW-1185">Reference proteome</keyword>
<comment type="subcellular location">
    <subcellularLocation>
        <location evidence="1">Nucleus</location>
    </subcellularLocation>
</comment>
<feature type="domain" description="FAR1" evidence="2">
    <location>
        <begin position="4"/>
        <end position="54"/>
    </location>
</feature>
<dbReference type="InterPro" id="IPR018289">
    <property type="entry name" value="MULE_transposase_dom"/>
</dbReference>